<dbReference type="EMBL" id="HBUF01062430">
    <property type="protein sequence ID" value="CAG6626382.1"/>
    <property type="molecule type" value="Transcribed_RNA"/>
</dbReference>
<proteinExistence type="predicted"/>
<evidence type="ECO:0000256" key="1">
    <source>
        <dbReference type="SAM" id="MobiDB-lite"/>
    </source>
</evidence>
<accession>A0A8D8Q7E5</accession>
<name>A0A8D8Q7E5_9HEMI</name>
<evidence type="ECO:0000313" key="2">
    <source>
        <dbReference type="EMBL" id="CAG6626382.1"/>
    </source>
</evidence>
<feature type="region of interest" description="Disordered" evidence="1">
    <location>
        <begin position="75"/>
        <end position="94"/>
    </location>
</feature>
<dbReference type="AlphaFoldDB" id="A0A8D8Q7E5"/>
<protein>
    <submittedName>
        <fullName evidence="2">Uncharacterized protein</fullName>
    </submittedName>
</protein>
<organism evidence="2">
    <name type="scientific">Cacopsylla melanoneura</name>
    <dbReference type="NCBI Taxonomy" id="428564"/>
    <lineage>
        <taxon>Eukaryota</taxon>
        <taxon>Metazoa</taxon>
        <taxon>Ecdysozoa</taxon>
        <taxon>Arthropoda</taxon>
        <taxon>Hexapoda</taxon>
        <taxon>Insecta</taxon>
        <taxon>Pterygota</taxon>
        <taxon>Neoptera</taxon>
        <taxon>Paraneoptera</taxon>
        <taxon>Hemiptera</taxon>
        <taxon>Sternorrhyncha</taxon>
        <taxon>Psylloidea</taxon>
        <taxon>Psyllidae</taxon>
        <taxon>Psyllinae</taxon>
        <taxon>Cacopsylla</taxon>
    </lineage>
</organism>
<sequence>MSKEDIYFSKQKMGSTNFSKWVLLPLAVHQVGQPPFRPIMLHSEYRQYQGKQPSPTAYLQLSHLPLYLQPLKWSSNNHSSPQPKLSPPFHNNSNSSLFPSREHHEAIWTLSKKSAASFCPIYLNCHQGNPKLLSGMFDHSFRNLLTPKWSQNSSASDWRNFSMPHLSLALLAF</sequence>
<reference evidence="2" key="1">
    <citation type="submission" date="2021-05" db="EMBL/GenBank/DDBJ databases">
        <authorList>
            <person name="Alioto T."/>
            <person name="Alioto T."/>
            <person name="Gomez Garrido J."/>
        </authorList>
    </citation>
    <scope>NUCLEOTIDE SEQUENCE</scope>
</reference>